<protein>
    <recommendedName>
        <fullName evidence="3">Queuosine 5'-phosphate N-glycosylase/hydrolase</fullName>
    </recommendedName>
    <alternativeName>
        <fullName evidence="4">Queuosine-nucleotide N-glycosylase/hydrolase</fullName>
    </alternativeName>
</protein>
<dbReference type="PANTHER" id="PTHR21314:SF0">
    <property type="entry name" value="QUEUOSINE 5'-PHOSPHATE N-GLYCOSYLASE_HYDROLASE"/>
    <property type="match status" value="1"/>
</dbReference>
<evidence type="ECO:0000313" key="7">
    <source>
        <dbReference type="Proteomes" id="UP000295371"/>
    </source>
</evidence>
<dbReference type="GO" id="GO:0016787">
    <property type="term" value="F:hydrolase activity"/>
    <property type="evidence" value="ECO:0007669"/>
    <property type="project" value="UniProtKB-KW"/>
</dbReference>
<comment type="caution">
    <text evidence="6">The sequence shown here is derived from an EMBL/GenBank/DDBJ whole genome shotgun (WGS) entry which is preliminary data.</text>
</comment>
<dbReference type="GO" id="GO:0006400">
    <property type="term" value="P:tRNA modification"/>
    <property type="evidence" value="ECO:0007669"/>
    <property type="project" value="TreeGrafter"/>
</dbReference>
<dbReference type="Proteomes" id="UP000295371">
    <property type="component" value="Unassembled WGS sequence"/>
</dbReference>
<dbReference type="PANTHER" id="PTHR21314">
    <property type="entry name" value="QUEUOSINE 5'-PHOSPHATE N-GLYCOSYLASE_HYDROLASE-RELATED"/>
    <property type="match status" value="1"/>
</dbReference>
<evidence type="ECO:0000313" key="6">
    <source>
        <dbReference type="EMBL" id="TDT33726.1"/>
    </source>
</evidence>
<dbReference type="EMBL" id="SOAW01000001">
    <property type="protein sequence ID" value="TDT33726.1"/>
    <property type="molecule type" value="Genomic_DNA"/>
</dbReference>
<reference evidence="6 7" key="1">
    <citation type="submission" date="2019-03" db="EMBL/GenBank/DDBJ databases">
        <title>Genomic Encyclopedia of Archaeal and Bacterial Type Strains, Phase II (KMG-II): from individual species to whole genera.</title>
        <authorList>
            <person name="Goeker M."/>
        </authorList>
    </citation>
    <scope>NUCLEOTIDE SEQUENCE [LARGE SCALE GENOMIC DNA]</scope>
    <source>
        <strain evidence="6 7">DSM 24323</strain>
    </source>
</reference>
<evidence type="ECO:0000256" key="3">
    <source>
        <dbReference type="ARBA" id="ARBA00035306"/>
    </source>
</evidence>
<proteinExistence type="inferred from homology"/>
<accession>A0A4R7J9Y6</accession>
<keyword evidence="7" id="KW-1185">Reference proteome</keyword>
<sequence>MGPLPWQPWSVPTPSEPGPDLLARVGDECAAAAQRARHVRIDPEALADYTDRLELGAEAVPVFDAEHHYRGDPSSTVLAVLCLDAVNFGSGWFPRFRKRPGRSGYLTVAESLRDWFVQNPPTAAELAGVEVDRVGAIFGQSGNPQVADLMQLFGTALNQLGSLLVSDFSGDPELLVRAADGQAGRLVQVLVQMPMFDDVATVDGRRVSFFKRAQLTAVDLALALPDHELGHFDDLDRLTIFADNLVPHVLHTDGVLEYDAELTEQIASGQLLPAGSRAEVELRAVAIHACELMVDRLGGRATAADLDYLLWNRGADQRYRDRPRHRTETWFY</sequence>
<dbReference type="AlphaFoldDB" id="A0A4R7J9Y6"/>
<dbReference type="Pfam" id="PF10343">
    <property type="entry name" value="Q_salvage"/>
    <property type="match status" value="1"/>
</dbReference>
<name>A0A4R7J9Y6_9ACTN</name>
<evidence type="ECO:0000256" key="2">
    <source>
        <dbReference type="ARBA" id="ARBA00035119"/>
    </source>
</evidence>
<dbReference type="InterPro" id="IPR019438">
    <property type="entry name" value="Q_salvage"/>
</dbReference>
<comment type="catalytic activity">
    <reaction evidence="5">
        <text>queuosine 5'-phosphate + H2O = queuine + D-ribose 5-phosphate</text>
        <dbReference type="Rhea" id="RHEA:75387"/>
        <dbReference type="ChEBI" id="CHEBI:15377"/>
        <dbReference type="ChEBI" id="CHEBI:17433"/>
        <dbReference type="ChEBI" id="CHEBI:78346"/>
        <dbReference type="ChEBI" id="CHEBI:194371"/>
    </reaction>
    <physiologicalReaction direction="left-to-right" evidence="5">
        <dbReference type="Rhea" id="RHEA:75388"/>
    </physiologicalReaction>
</comment>
<evidence type="ECO:0000256" key="5">
    <source>
        <dbReference type="ARBA" id="ARBA00048204"/>
    </source>
</evidence>
<gene>
    <name evidence="6" type="ORF">CLV29_1354</name>
</gene>
<keyword evidence="1" id="KW-0378">Hydrolase</keyword>
<comment type="similarity">
    <text evidence="2">Belongs to the QNG1 protein family.</text>
</comment>
<evidence type="ECO:0000256" key="1">
    <source>
        <dbReference type="ARBA" id="ARBA00022801"/>
    </source>
</evidence>
<evidence type="ECO:0000256" key="4">
    <source>
        <dbReference type="ARBA" id="ARBA00035393"/>
    </source>
</evidence>
<organism evidence="6 7">
    <name type="scientific">Naumannella halotolerans</name>
    <dbReference type="NCBI Taxonomy" id="993414"/>
    <lineage>
        <taxon>Bacteria</taxon>
        <taxon>Bacillati</taxon>
        <taxon>Actinomycetota</taxon>
        <taxon>Actinomycetes</taxon>
        <taxon>Propionibacteriales</taxon>
        <taxon>Propionibacteriaceae</taxon>
        <taxon>Naumannella</taxon>
    </lineage>
</organism>